<protein>
    <submittedName>
        <fullName evidence="4">Amidohydrolase/ribosomal protein S18 acetylase RimI-like enzyme</fullName>
    </submittedName>
</protein>
<gene>
    <name evidence="4" type="ORF">J2Z35_002676</name>
</gene>
<evidence type="ECO:0000313" key="4">
    <source>
        <dbReference type="EMBL" id="MBP2028838.1"/>
    </source>
</evidence>
<dbReference type="PANTHER" id="PTHR23088">
    <property type="entry name" value="NITRILASE-RELATED"/>
    <property type="match status" value="1"/>
</dbReference>
<keyword evidence="5" id="KW-1185">Reference proteome</keyword>
<reference evidence="4 5" key="1">
    <citation type="submission" date="2021-03" db="EMBL/GenBank/DDBJ databases">
        <title>Genomic Encyclopedia of Type Strains, Phase IV (KMG-IV): sequencing the most valuable type-strain genomes for metagenomic binning, comparative biology and taxonomic classification.</title>
        <authorList>
            <person name="Goeker M."/>
        </authorList>
    </citation>
    <scope>NUCLEOTIDE SEQUENCE [LARGE SCALE GENOMIC DNA]</scope>
    <source>
        <strain evidence="4 5">DSM 27512</strain>
    </source>
</reference>
<dbReference type="InterPro" id="IPR016181">
    <property type="entry name" value="Acyl_CoA_acyltransferase"/>
</dbReference>
<dbReference type="SUPFAM" id="SSF55729">
    <property type="entry name" value="Acyl-CoA N-acyltransferases (Nat)"/>
    <property type="match status" value="1"/>
</dbReference>
<sequence>MSDMDLSKFEKKIHLRNIKVEDIDEIIELSKICFPNMKPWTKAQLKSHIKHFPEGQLCVEYEDKIIGSCSSLIINFDEYDVKHTWDEITDKGYIKNHNYDGDNLYGIEVMVHPDYRRMKIGRRLYDARKELAQRMNLKSIIIGGRIPNYHKHAEEMSPREYVEEVRAQNIYDPVLTFQLMNGFILKRINNNYLKDDDNSMKYATLMEWPNIDYMPQTKRIYKTSFPVRVFVVQYMMKQINSFHDFAHQCEYYVDISSDYKSDFIVFPEIFTTQLLSFIEEKSPSLAIRRLTRYTEDYIKLFTDLAVKYNVNIIGGSHFVEEDGDIYNIAYLFRRDGTIDKQYKLHITPNEERWWGIQPGDEIKIFDTDCGKIAILICYDMEFPELSRIVAERGANIIFSPFCTDDRQGYLRVRYCAQARAVENQVYTVIAGTVGNLTEAENMDIQYAQSAIFTPSDFSFPRDGIVAECTPNIEMVIVGDIDLEVLRRSRSSGSVRQFNNRRTDLYEITVKEAKNTKKNDGFEYDPEI</sequence>
<dbReference type="PROSITE" id="PS51186">
    <property type="entry name" value="GNAT"/>
    <property type="match status" value="1"/>
</dbReference>
<proteinExistence type="inferred from homology"/>
<evidence type="ECO:0000313" key="5">
    <source>
        <dbReference type="Proteomes" id="UP001314903"/>
    </source>
</evidence>
<dbReference type="InterPro" id="IPR003010">
    <property type="entry name" value="C-N_Hydrolase"/>
</dbReference>
<dbReference type="InterPro" id="IPR001110">
    <property type="entry name" value="UPF0012_CS"/>
</dbReference>
<dbReference type="EMBL" id="JAGGLI010000043">
    <property type="protein sequence ID" value="MBP2028838.1"/>
    <property type="molecule type" value="Genomic_DNA"/>
</dbReference>
<dbReference type="RefSeq" id="WP_209661897.1">
    <property type="nucleotide sequence ID" value="NZ_JAGGLI010000043.1"/>
</dbReference>
<dbReference type="Pfam" id="PF00583">
    <property type="entry name" value="Acetyltransf_1"/>
    <property type="match status" value="1"/>
</dbReference>
<dbReference type="SUPFAM" id="SSF56317">
    <property type="entry name" value="Carbon-nitrogen hydrolase"/>
    <property type="match status" value="1"/>
</dbReference>
<evidence type="ECO:0000256" key="1">
    <source>
        <dbReference type="ARBA" id="ARBA00010613"/>
    </source>
</evidence>
<comment type="similarity">
    <text evidence="1">Belongs to the carbon-nitrogen hydrolase superfamily. NIT1/NIT2 family.</text>
</comment>
<dbReference type="PANTHER" id="PTHR23088:SF50">
    <property type="entry name" value="HYDROLASE YHCX"/>
    <property type="match status" value="1"/>
</dbReference>
<feature type="domain" description="N-acetyltransferase" evidence="3">
    <location>
        <begin position="13"/>
        <end position="211"/>
    </location>
</feature>
<dbReference type="Gene3D" id="3.40.630.30">
    <property type="match status" value="1"/>
</dbReference>
<dbReference type="Gene3D" id="3.60.110.10">
    <property type="entry name" value="Carbon-nitrogen hydrolase"/>
    <property type="match status" value="1"/>
</dbReference>
<organism evidence="4 5">
    <name type="scientific">Acetoanaerobium pronyense</name>
    <dbReference type="NCBI Taxonomy" id="1482736"/>
    <lineage>
        <taxon>Bacteria</taxon>
        <taxon>Bacillati</taxon>
        <taxon>Bacillota</taxon>
        <taxon>Clostridia</taxon>
        <taxon>Peptostreptococcales</taxon>
        <taxon>Filifactoraceae</taxon>
        <taxon>Acetoanaerobium</taxon>
    </lineage>
</organism>
<dbReference type="CDD" id="cd07574">
    <property type="entry name" value="nitrilase_Rim1_like"/>
    <property type="match status" value="1"/>
</dbReference>
<name>A0ABS4KM34_9FIRM</name>
<dbReference type="PROSITE" id="PS01227">
    <property type="entry name" value="UPF0012"/>
    <property type="match status" value="1"/>
</dbReference>
<dbReference type="CDD" id="cd04301">
    <property type="entry name" value="NAT_SF"/>
    <property type="match status" value="1"/>
</dbReference>
<dbReference type="Proteomes" id="UP001314903">
    <property type="component" value="Unassembled WGS sequence"/>
</dbReference>
<comment type="caution">
    <text evidence="4">The sequence shown here is derived from an EMBL/GenBank/DDBJ whole genome shotgun (WGS) entry which is preliminary data.</text>
</comment>
<dbReference type="InterPro" id="IPR000182">
    <property type="entry name" value="GNAT_dom"/>
</dbReference>
<dbReference type="PROSITE" id="PS50263">
    <property type="entry name" value="CN_HYDROLASE"/>
    <property type="match status" value="1"/>
</dbReference>
<dbReference type="Pfam" id="PF00795">
    <property type="entry name" value="CN_hydrolase"/>
    <property type="match status" value="1"/>
</dbReference>
<dbReference type="InterPro" id="IPR036526">
    <property type="entry name" value="C-N_Hydrolase_sf"/>
</dbReference>
<evidence type="ECO:0000259" key="2">
    <source>
        <dbReference type="PROSITE" id="PS50263"/>
    </source>
</evidence>
<accession>A0ABS4KM34</accession>
<evidence type="ECO:0000259" key="3">
    <source>
        <dbReference type="PROSITE" id="PS51186"/>
    </source>
</evidence>
<feature type="domain" description="CN hydrolase" evidence="2">
    <location>
        <begin position="227"/>
        <end position="482"/>
    </location>
</feature>